<evidence type="ECO:0000313" key="5">
    <source>
        <dbReference type="Proteomes" id="UP000256845"/>
    </source>
</evidence>
<evidence type="ECO:0000313" key="4">
    <source>
        <dbReference type="EMBL" id="RED54010.1"/>
    </source>
</evidence>
<feature type="domain" description="Leucine-binding protein" evidence="3">
    <location>
        <begin position="38"/>
        <end position="386"/>
    </location>
</feature>
<dbReference type="PANTHER" id="PTHR47235">
    <property type="entry name" value="BLR6548 PROTEIN"/>
    <property type="match status" value="1"/>
</dbReference>
<protein>
    <submittedName>
        <fullName evidence="4">Amino acid/amide ABC transporter substrate-binding protein (HAAT family)</fullName>
    </submittedName>
</protein>
<dbReference type="RefSeq" id="WP_218044563.1">
    <property type="nucleotide sequence ID" value="NZ_QRDW01000001.1"/>
</dbReference>
<dbReference type="AlphaFoldDB" id="A0A3D9HX70"/>
<keyword evidence="2" id="KW-0732">Signal</keyword>
<evidence type="ECO:0000259" key="3">
    <source>
        <dbReference type="Pfam" id="PF13458"/>
    </source>
</evidence>
<sequence>MRLPNLSACRSGAMIWVAILAVIFCGASRSFATEPYLLGMSTALTGPASELGQNMMLGVNVRLARRNADHGIHNRLVALKVLDDGYEPSRTAPNMRQLIEQDQVLAVIGNVGTPTAIAALPIANEERTLFFAPFTGAGALRRGPPDRYVINYRASYVEEMAAMVDALITHGGLVPEDIAFFTQRDGYGDAGYAGGIAALRRHGLADDTAIIHARYERNTLAVENALADMLVAERLPKAVILVGAYGPSARFMRLARQNGVSSLMLNISFVGGAPLANALEGEVDGVVVTQVVPHPNDTSLPIVREYREDMAIYAPSAELSFGSLEGYIAAKILLRAMAGASDPLTREGLVEAVEGLGRFDIGLGFPLEFSRQEHQASHRIWPTILKDGEFQPFRWDQIHLYLGKG</sequence>
<dbReference type="InterPro" id="IPR028082">
    <property type="entry name" value="Peripla_BP_I"/>
</dbReference>
<evidence type="ECO:0000256" key="1">
    <source>
        <dbReference type="ARBA" id="ARBA00010062"/>
    </source>
</evidence>
<accession>A0A3D9HX70</accession>
<name>A0A3D9HX70_9PROT</name>
<dbReference type="EMBL" id="QRDW01000001">
    <property type="protein sequence ID" value="RED54010.1"/>
    <property type="molecule type" value="Genomic_DNA"/>
</dbReference>
<organism evidence="4 5">
    <name type="scientific">Aestuariispira insulae</name>
    <dbReference type="NCBI Taxonomy" id="1461337"/>
    <lineage>
        <taxon>Bacteria</taxon>
        <taxon>Pseudomonadati</taxon>
        <taxon>Pseudomonadota</taxon>
        <taxon>Alphaproteobacteria</taxon>
        <taxon>Rhodospirillales</taxon>
        <taxon>Kiloniellaceae</taxon>
        <taxon>Aestuariispira</taxon>
    </lineage>
</organism>
<dbReference type="Gene3D" id="3.40.50.2300">
    <property type="match status" value="2"/>
</dbReference>
<gene>
    <name evidence="4" type="ORF">DFP90_101811</name>
</gene>
<evidence type="ECO:0000256" key="2">
    <source>
        <dbReference type="ARBA" id="ARBA00022729"/>
    </source>
</evidence>
<dbReference type="CDD" id="cd19978">
    <property type="entry name" value="PBP1_ABC_ligand_binding-like"/>
    <property type="match status" value="1"/>
</dbReference>
<dbReference type="SUPFAM" id="SSF53822">
    <property type="entry name" value="Periplasmic binding protein-like I"/>
    <property type="match status" value="1"/>
</dbReference>
<keyword evidence="5" id="KW-1185">Reference proteome</keyword>
<comment type="caution">
    <text evidence="4">The sequence shown here is derived from an EMBL/GenBank/DDBJ whole genome shotgun (WGS) entry which is preliminary data.</text>
</comment>
<dbReference type="Proteomes" id="UP000256845">
    <property type="component" value="Unassembled WGS sequence"/>
</dbReference>
<dbReference type="InterPro" id="IPR028081">
    <property type="entry name" value="Leu-bd"/>
</dbReference>
<dbReference type="PANTHER" id="PTHR47235:SF1">
    <property type="entry name" value="BLR6548 PROTEIN"/>
    <property type="match status" value="1"/>
</dbReference>
<proteinExistence type="inferred from homology"/>
<dbReference type="Pfam" id="PF13458">
    <property type="entry name" value="Peripla_BP_6"/>
    <property type="match status" value="1"/>
</dbReference>
<comment type="similarity">
    <text evidence="1">Belongs to the leucine-binding protein family.</text>
</comment>
<reference evidence="4 5" key="1">
    <citation type="submission" date="2018-07" db="EMBL/GenBank/DDBJ databases">
        <title>Genomic Encyclopedia of Type Strains, Phase III (KMG-III): the genomes of soil and plant-associated and newly described type strains.</title>
        <authorList>
            <person name="Whitman W."/>
        </authorList>
    </citation>
    <scope>NUCLEOTIDE SEQUENCE [LARGE SCALE GENOMIC DNA]</scope>
    <source>
        <strain evidence="4 5">CECT 8488</strain>
    </source>
</reference>